<dbReference type="EMBL" id="CANHGI010000002">
    <property type="protein sequence ID" value="CAI5441064.1"/>
    <property type="molecule type" value="Genomic_DNA"/>
</dbReference>
<proteinExistence type="predicted"/>
<keyword evidence="1" id="KW-1133">Transmembrane helix</keyword>
<dbReference type="AlphaFoldDB" id="A0A9P1I9Q4"/>
<feature type="transmembrane region" description="Helical" evidence="1">
    <location>
        <begin position="482"/>
        <end position="502"/>
    </location>
</feature>
<accession>A0A9P1I9Q4</accession>
<protein>
    <submittedName>
        <fullName evidence="2">Uncharacterized protein</fullName>
    </submittedName>
</protein>
<comment type="caution">
    <text evidence="2">The sequence shown here is derived from an EMBL/GenBank/DDBJ whole genome shotgun (WGS) entry which is preliminary data.</text>
</comment>
<evidence type="ECO:0000256" key="1">
    <source>
        <dbReference type="SAM" id="Phobius"/>
    </source>
</evidence>
<feature type="transmembrane region" description="Helical" evidence="1">
    <location>
        <begin position="6"/>
        <end position="23"/>
    </location>
</feature>
<evidence type="ECO:0000313" key="3">
    <source>
        <dbReference type="Proteomes" id="UP001152747"/>
    </source>
</evidence>
<organism evidence="2 3">
    <name type="scientific">Caenorhabditis angaria</name>
    <dbReference type="NCBI Taxonomy" id="860376"/>
    <lineage>
        <taxon>Eukaryota</taxon>
        <taxon>Metazoa</taxon>
        <taxon>Ecdysozoa</taxon>
        <taxon>Nematoda</taxon>
        <taxon>Chromadorea</taxon>
        <taxon>Rhabditida</taxon>
        <taxon>Rhabditina</taxon>
        <taxon>Rhabditomorpha</taxon>
        <taxon>Rhabditoidea</taxon>
        <taxon>Rhabditidae</taxon>
        <taxon>Peloderinae</taxon>
        <taxon>Caenorhabditis</taxon>
    </lineage>
</organism>
<evidence type="ECO:0000313" key="2">
    <source>
        <dbReference type="EMBL" id="CAI5441064.1"/>
    </source>
</evidence>
<name>A0A9P1I9Q4_9PELO</name>
<keyword evidence="3" id="KW-1185">Reference proteome</keyword>
<dbReference type="Proteomes" id="UP001152747">
    <property type="component" value="Unassembled WGS sequence"/>
</dbReference>
<feature type="transmembrane region" description="Helical" evidence="1">
    <location>
        <begin position="239"/>
        <end position="261"/>
    </location>
</feature>
<feature type="transmembrane region" description="Helical" evidence="1">
    <location>
        <begin position="268"/>
        <end position="286"/>
    </location>
</feature>
<keyword evidence="1" id="KW-0472">Membrane</keyword>
<keyword evidence="1" id="KW-0812">Transmembrane</keyword>
<sequence length="524" mass="60387">MLLYLLIISIILTLFALILNHFIAKHWGPSKQLALFLKFATGLTIIALLCAIILFSIIKSQKDAMEIEKLSETMQKTENYLKDSHEKLNGISTANLKIAQKINVSMVSAEILDIIENRTDFREHKSVSEKVDVLLSKINENFELVLTGNMVEDCKDKARALGIKEKVRKLQEEVSFEKEEVEKWSVVDFSEAFIEKPVRNMKKSLEYFQVDKIDVAKMETERDQADFEKSSKTIAEISIYAQNFFVILILCFALFQCEICLTIRISKYFLAVSMIIFAILWVVLTMKMKMNCEVKFDFVEMIQKYHSQSEQGQEKICKFSENRIFDGVNYTKKVDDEIIAQKFEIFAIQEELWRVIAPKIEIKNINFTDLIDVVGKLKDAPIRNCFLADSSELKIWEDILVELEDIERSVEKEMGLKIVELENEVMQFINKTYSNLVRDVSKEINRLLTIIDSSNLPCSKIHKIFSTANSSICQKYYTIEDITPVLILTILTNLAALLILIVSSSGKMNDDFSERSLRTAELIK</sequence>
<feature type="transmembrane region" description="Helical" evidence="1">
    <location>
        <begin position="35"/>
        <end position="58"/>
    </location>
</feature>
<gene>
    <name evidence="2" type="ORF">CAMP_LOCUS3701</name>
</gene>
<reference evidence="2" key="1">
    <citation type="submission" date="2022-11" db="EMBL/GenBank/DDBJ databases">
        <authorList>
            <person name="Kikuchi T."/>
        </authorList>
    </citation>
    <scope>NUCLEOTIDE SEQUENCE</scope>
    <source>
        <strain evidence="2">PS1010</strain>
    </source>
</reference>